<name>A0A0W0T867_9GAMM</name>
<dbReference type="AlphaFoldDB" id="A0A0W0T867"/>
<evidence type="ECO:0000313" key="2">
    <source>
        <dbReference type="Proteomes" id="UP000054736"/>
    </source>
</evidence>
<keyword evidence="2" id="KW-1185">Reference proteome</keyword>
<gene>
    <name evidence="1" type="ORF">Ldro_0650</name>
</gene>
<sequence length="265" mass="30245">MKMDFAFKLRSLLVKISHQGQKKLIFSFLILPSLLHANNLTLFISGGPHFPKLNQEQLVRMNSWVSTDYQSYQKNHWKGFWGGGFNHSFEKISKRFNLSLGLAGYSLDLGPVQGKVYPFINGGFFDALDYRFNARNYSLMAESRLTYANCNWQPFLLAGVGQAWNRLKNYTEITANFASSATPLSPGFSNHRHHNFAYELGLGLQHPLFEDKLHKISYLASLGYRYFNLGKARLNYLPEQTPSSQLGINNLHTQSIVFSIDVSFN</sequence>
<proteinExistence type="predicted"/>
<comment type="caution">
    <text evidence="1">The sequence shown here is derived from an EMBL/GenBank/DDBJ whole genome shotgun (WGS) entry which is preliminary data.</text>
</comment>
<reference evidence="1 2" key="1">
    <citation type="submission" date="2015-11" db="EMBL/GenBank/DDBJ databases">
        <title>Genomic analysis of 38 Legionella species identifies large and diverse effector repertoires.</title>
        <authorList>
            <person name="Burstein D."/>
            <person name="Amaro F."/>
            <person name="Zusman T."/>
            <person name="Lifshitz Z."/>
            <person name="Cohen O."/>
            <person name="Gilbert J.A."/>
            <person name="Pupko T."/>
            <person name="Shuman H.A."/>
            <person name="Segal G."/>
        </authorList>
    </citation>
    <scope>NUCLEOTIDE SEQUENCE [LARGE SCALE GENOMIC DNA]</scope>
    <source>
        <strain evidence="1 2">ATCC 700990</strain>
    </source>
</reference>
<dbReference type="SUPFAM" id="SSF56925">
    <property type="entry name" value="OMPA-like"/>
    <property type="match status" value="1"/>
</dbReference>
<evidence type="ECO:0000313" key="1">
    <source>
        <dbReference type="EMBL" id="KTC91816.1"/>
    </source>
</evidence>
<dbReference type="Gene3D" id="2.40.160.20">
    <property type="match status" value="1"/>
</dbReference>
<accession>A0A0W0T867</accession>
<dbReference type="Proteomes" id="UP000054736">
    <property type="component" value="Unassembled WGS sequence"/>
</dbReference>
<dbReference type="STRING" id="1212489.Ldro_0650"/>
<dbReference type="PATRIC" id="fig|1212489.4.peg.676"/>
<evidence type="ECO:0008006" key="3">
    <source>
        <dbReference type="Google" id="ProtNLM"/>
    </source>
</evidence>
<protein>
    <recommendedName>
        <fullName evidence="3">Outer membrane protein beta-barrel domain-containing protein</fullName>
    </recommendedName>
</protein>
<organism evidence="1 2">
    <name type="scientific">Legionella drozanskii LLAP-1</name>
    <dbReference type="NCBI Taxonomy" id="1212489"/>
    <lineage>
        <taxon>Bacteria</taxon>
        <taxon>Pseudomonadati</taxon>
        <taxon>Pseudomonadota</taxon>
        <taxon>Gammaproteobacteria</taxon>
        <taxon>Legionellales</taxon>
        <taxon>Legionellaceae</taxon>
        <taxon>Legionella</taxon>
    </lineage>
</organism>
<dbReference type="InterPro" id="IPR011250">
    <property type="entry name" value="OMP/PagP_B-barrel"/>
</dbReference>
<dbReference type="EMBL" id="LNXY01000006">
    <property type="protein sequence ID" value="KTC91816.1"/>
    <property type="molecule type" value="Genomic_DNA"/>
</dbReference>